<feature type="region of interest" description="Disordered" evidence="7">
    <location>
        <begin position="369"/>
        <end position="429"/>
    </location>
</feature>
<reference evidence="9 10" key="1">
    <citation type="submission" date="2013-02" db="EMBL/GenBank/DDBJ databases">
        <title>Genome sequence of Candida maltosa Xu316, a potential industrial strain for xylitol and ethanol production.</title>
        <authorList>
            <person name="Yu J."/>
            <person name="Wang Q."/>
            <person name="Geng X."/>
            <person name="Bao W."/>
            <person name="He P."/>
            <person name="Cai J."/>
        </authorList>
    </citation>
    <scope>NUCLEOTIDE SEQUENCE [LARGE SCALE GENOMIC DNA]</scope>
    <source>
        <strain evidence="10">Xu316</strain>
    </source>
</reference>
<comment type="caution">
    <text evidence="9">The sequence shown here is derived from an EMBL/GenBank/DDBJ whole genome shotgun (WGS) entry which is preliminary data.</text>
</comment>
<keyword evidence="3 6" id="KW-0863">Zinc-finger</keyword>
<dbReference type="GO" id="GO:0045944">
    <property type="term" value="P:positive regulation of transcription by RNA polymerase II"/>
    <property type="evidence" value="ECO:0007669"/>
    <property type="project" value="TreeGrafter"/>
</dbReference>
<feature type="region of interest" description="Disordered" evidence="7">
    <location>
        <begin position="102"/>
        <end position="129"/>
    </location>
</feature>
<dbReference type="SMART" id="SM00401">
    <property type="entry name" value="ZnF_GATA"/>
    <property type="match status" value="1"/>
</dbReference>
<dbReference type="STRING" id="1245528.M3ISG9"/>
<organism evidence="9 10">
    <name type="scientific">Candida maltosa (strain Xu316)</name>
    <name type="common">Yeast</name>
    <dbReference type="NCBI Taxonomy" id="1245528"/>
    <lineage>
        <taxon>Eukaryota</taxon>
        <taxon>Fungi</taxon>
        <taxon>Dikarya</taxon>
        <taxon>Ascomycota</taxon>
        <taxon>Saccharomycotina</taxon>
        <taxon>Pichiomycetes</taxon>
        <taxon>Debaryomycetaceae</taxon>
        <taxon>Candida/Lodderomyces clade</taxon>
        <taxon>Candida</taxon>
    </lineage>
</organism>
<dbReference type="GO" id="GO:0005634">
    <property type="term" value="C:nucleus"/>
    <property type="evidence" value="ECO:0007669"/>
    <property type="project" value="UniProtKB-SubCell"/>
</dbReference>
<evidence type="ECO:0000256" key="4">
    <source>
        <dbReference type="ARBA" id="ARBA00022833"/>
    </source>
</evidence>
<proteinExistence type="predicted"/>
<feature type="domain" description="GATA-type" evidence="8">
    <location>
        <begin position="204"/>
        <end position="257"/>
    </location>
</feature>
<protein>
    <recommendedName>
        <fullName evidence="8">GATA-type domain-containing protein</fullName>
    </recommendedName>
</protein>
<evidence type="ECO:0000256" key="3">
    <source>
        <dbReference type="ARBA" id="ARBA00022771"/>
    </source>
</evidence>
<dbReference type="PROSITE" id="PS50114">
    <property type="entry name" value="GATA_ZN_FINGER_2"/>
    <property type="match status" value="1"/>
</dbReference>
<dbReference type="AlphaFoldDB" id="M3ISG9"/>
<dbReference type="PRINTS" id="PR00619">
    <property type="entry name" value="GATAZNFINGER"/>
</dbReference>
<dbReference type="GO" id="GO:0008270">
    <property type="term" value="F:zinc ion binding"/>
    <property type="evidence" value="ECO:0007669"/>
    <property type="project" value="UniProtKB-KW"/>
</dbReference>
<evidence type="ECO:0000256" key="5">
    <source>
        <dbReference type="ARBA" id="ARBA00023242"/>
    </source>
</evidence>
<feature type="compositionally biased region" description="Low complexity" evidence="7">
    <location>
        <begin position="112"/>
        <end position="123"/>
    </location>
</feature>
<keyword evidence="10" id="KW-1185">Reference proteome</keyword>
<feature type="compositionally biased region" description="Low complexity" evidence="7">
    <location>
        <begin position="395"/>
        <end position="429"/>
    </location>
</feature>
<dbReference type="InterPro" id="IPR000679">
    <property type="entry name" value="Znf_GATA"/>
</dbReference>
<comment type="subcellular location">
    <subcellularLocation>
        <location evidence="1">Nucleus</location>
    </subcellularLocation>
</comment>
<dbReference type="PROSITE" id="PS00344">
    <property type="entry name" value="GATA_ZN_FINGER_1"/>
    <property type="match status" value="1"/>
</dbReference>
<dbReference type="PANTHER" id="PTHR10071">
    <property type="entry name" value="TRANSCRIPTION FACTOR GATA FAMILY MEMBER"/>
    <property type="match status" value="1"/>
</dbReference>
<feature type="region of interest" description="Disordered" evidence="7">
    <location>
        <begin position="281"/>
        <end position="301"/>
    </location>
</feature>
<evidence type="ECO:0000256" key="2">
    <source>
        <dbReference type="ARBA" id="ARBA00022723"/>
    </source>
</evidence>
<dbReference type="InterPro" id="IPR013088">
    <property type="entry name" value="Znf_NHR/GATA"/>
</dbReference>
<dbReference type="GO" id="GO:0000978">
    <property type="term" value="F:RNA polymerase II cis-regulatory region sequence-specific DNA binding"/>
    <property type="evidence" value="ECO:0007669"/>
    <property type="project" value="TreeGrafter"/>
</dbReference>
<dbReference type="GO" id="GO:0000981">
    <property type="term" value="F:DNA-binding transcription factor activity, RNA polymerase II-specific"/>
    <property type="evidence" value="ECO:0007669"/>
    <property type="project" value="TreeGrafter"/>
</dbReference>
<evidence type="ECO:0000259" key="8">
    <source>
        <dbReference type="PROSITE" id="PS50114"/>
    </source>
</evidence>
<keyword evidence="2" id="KW-0479">Metal-binding</keyword>
<dbReference type="Proteomes" id="UP000011777">
    <property type="component" value="Unassembled WGS sequence"/>
</dbReference>
<dbReference type="GO" id="GO:0000122">
    <property type="term" value="P:negative regulation of transcription by RNA polymerase II"/>
    <property type="evidence" value="ECO:0007669"/>
    <property type="project" value="TreeGrafter"/>
</dbReference>
<evidence type="ECO:0000256" key="1">
    <source>
        <dbReference type="ARBA" id="ARBA00004123"/>
    </source>
</evidence>
<dbReference type="OrthoDB" id="515401at2759"/>
<keyword evidence="4" id="KW-0862">Zinc</keyword>
<evidence type="ECO:0000313" key="10">
    <source>
        <dbReference type="Proteomes" id="UP000011777"/>
    </source>
</evidence>
<dbReference type="Gene3D" id="3.30.50.10">
    <property type="entry name" value="Erythroid Transcription Factor GATA-1, subunit A"/>
    <property type="match status" value="1"/>
</dbReference>
<sequence length="438" mass="48736">MYSPTSTNKTSPLDSEMMVDTHKIKATPTTTNNNNDNHNAATNMQYSQSQPSPLNNIHELMNDDENISLDIFKMYTKKYLPEQNQQQNQRISNLAWRISSNKSKVAKPMGRSKSLSSNTSNPSDAKRNSITKSLNDTVLNDSNLDEFDYVAHIRKISQEEYSSERPKLATDSNGNTNNNFLSSYISSLESTLKQQSQAPSTNSSKKILECTNCQTRTTPLWRKSNNGDLLCNACGLFYKLHGVLRPLNGDKKKKNTKKNDRTISNENTNIFTGLNEKNGFAPTASITTPSTTSSSVSKVSQSLPTPLNFPVQTMNHGSSTNTTVTNELTNFDAFLDFNINANNYSNNTNTADEIDKLLNINLFQNDMSSNQHHQHHDELDLLDPNGLPPSSSLYNDNHTNDAVNTNTTNAGTSTNNNNNTAANNNNNNWNWLDFSPAV</sequence>
<feature type="compositionally biased region" description="Low complexity" evidence="7">
    <location>
        <begin position="282"/>
        <end position="301"/>
    </location>
</feature>
<evidence type="ECO:0000256" key="6">
    <source>
        <dbReference type="PROSITE-ProRule" id="PRU00094"/>
    </source>
</evidence>
<dbReference type="HOGENOM" id="CLU_652107_0_0_1"/>
<dbReference type="PANTHER" id="PTHR10071:SF281">
    <property type="entry name" value="BOX A-BINDING FACTOR-RELATED"/>
    <property type="match status" value="1"/>
</dbReference>
<accession>M3ISG9</accession>
<dbReference type="OMA" id="QHHDELD"/>
<dbReference type="EMBL" id="AOGT01000642">
    <property type="protein sequence ID" value="EMG49511.1"/>
    <property type="molecule type" value="Genomic_DNA"/>
</dbReference>
<dbReference type="InterPro" id="IPR039355">
    <property type="entry name" value="Transcription_factor_GATA"/>
</dbReference>
<dbReference type="eggNOG" id="KOG1601">
    <property type="taxonomic scope" value="Eukaryota"/>
</dbReference>
<gene>
    <name evidence="9" type="ORF">G210_5718</name>
</gene>
<evidence type="ECO:0000313" key="9">
    <source>
        <dbReference type="EMBL" id="EMG49511.1"/>
    </source>
</evidence>
<evidence type="ECO:0000256" key="7">
    <source>
        <dbReference type="SAM" id="MobiDB-lite"/>
    </source>
</evidence>
<keyword evidence="5" id="KW-0539">Nucleus</keyword>
<name>M3ISG9_CANMX</name>
<dbReference type="SUPFAM" id="SSF57716">
    <property type="entry name" value="Glucocorticoid receptor-like (DNA-binding domain)"/>
    <property type="match status" value="1"/>
</dbReference>
<dbReference type="Pfam" id="PF00320">
    <property type="entry name" value="GATA"/>
    <property type="match status" value="1"/>
</dbReference>
<dbReference type="CDD" id="cd00202">
    <property type="entry name" value="ZnF_GATA"/>
    <property type="match status" value="1"/>
</dbReference>